<comment type="caution">
    <text evidence="3">The sequence shown here is derived from an EMBL/GenBank/DDBJ whole genome shotgun (WGS) entry which is preliminary data.</text>
</comment>
<dbReference type="InterPro" id="IPR000095">
    <property type="entry name" value="CRIB_dom"/>
</dbReference>
<dbReference type="OrthoDB" id="4206278at2759"/>
<keyword evidence="4" id="KW-1185">Reference proteome</keyword>
<proteinExistence type="predicted"/>
<dbReference type="AlphaFoldDB" id="A0A2G9H8B4"/>
<evidence type="ECO:0000313" key="3">
    <source>
        <dbReference type="EMBL" id="PIN13761.1"/>
    </source>
</evidence>
<evidence type="ECO:0000259" key="2">
    <source>
        <dbReference type="PROSITE" id="PS50108"/>
    </source>
</evidence>
<dbReference type="Gene3D" id="3.90.810.10">
    <property type="entry name" value="CRIB domain"/>
    <property type="match status" value="1"/>
</dbReference>
<dbReference type="EMBL" id="NKXS01002412">
    <property type="protein sequence ID" value="PIN13761.1"/>
    <property type="molecule type" value="Genomic_DNA"/>
</dbReference>
<accession>A0A2G9H8B4</accession>
<dbReference type="SMART" id="SM00285">
    <property type="entry name" value="PBD"/>
    <property type="match status" value="1"/>
</dbReference>
<feature type="compositionally biased region" description="Low complexity" evidence="1">
    <location>
        <begin position="188"/>
        <end position="203"/>
    </location>
</feature>
<name>A0A2G9H8B4_9LAMI</name>
<evidence type="ECO:0000313" key="4">
    <source>
        <dbReference type="Proteomes" id="UP000231279"/>
    </source>
</evidence>
<evidence type="ECO:0000256" key="1">
    <source>
        <dbReference type="SAM" id="MobiDB-lite"/>
    </source>
</evidence>
<dbReference type="FunFam" id="3.90.810.10:FF:000029">
    <property type="entry name" value="Elongation factor Ts, mitochondrial"/>
    <property type="match status" value="1"/>
</dbReference>
<organism evidence="3 4">
    <name type="scientific">Handroanthus impetiginosus</name>
    <dbReference type="NCBI Taxonomy" id="429701"/>
    <lineage>
        <taxon>Eukaryota</taxon>
        <taxon>Viridiplantae</taxon>
        <taxon>Streptophyta</taxon>
        <taxon>Embryophyta</taxon>
        <taxon>Tracheophyta</taxon>
        <taxon>Spermatophyta</taxon>
        <taxon>Magnoliopsida</taxon>
        <taxon>eudicotyledons</taxon>
        <taxon>Gunneridae</taxon>
        <taxon>Pentapetalae</taxon>
        <taxon>asterids</taxon>
        <taxon>lamiids</taxon>
        <taxon>Lamiales</taxon>
        <taxon>Bignoniaceae</taxon>
        <taxon>Crescentiina</taxon>
        <taxon>Tabebuia alliance</taxon>
        <taxon>Handroanthus</taxon>
    </lineage>
</organism>
<reference evidence="4" key="1">
    <citation type="journal article" date="2018" name="Gigascience">
        <title>Genome assembly of the Pink Ipe (Handroanthus impetiginosus, Bignoniaceae), a highly valued, ecologically keystone Neotropical timber forest tree.</title>
        <authorList>
            <person name="Silva-Junior O.B."/>
            <person name="Grattapaglia D."/>
            <person name="Novaes E."/>
            <person name="Collevatti R.G."/>
        </authorList>
    </citation>
    <scope>NUCLEOTIDE SEQUENCE [LARGE SCALE GENOMIC DNA]</scope>
    <source>
        <strain evidence="4">cv. UFG-1</strain>
    </source>
</reference>
<protein>
    <recommendedName>
        <fullName evidence="2">CRIB domain-containing protein</fullName>
    </recommendedName>
</protein>
<dbReference type="PANTHER" id="PTHR46325">
    <property type="entry name" value="CRIB DOMAIN-CONTAINING PROTEIN RIC8"/>
    <property type="match status" value="1"/>
</dbReference>
<feature type="domain" description="CRIB" evidence="2">
    <location>
        <begin position="99"/>
        <end position="112"/>
    </location>
</feature>
<feature type="region of interest" description="Disordered" evidence="1">
    <location>
        <begin position="154"/>
        <end position="225"/>
    </location>
</feature>
<dbReference type="STRING" id="429701.A0A2G9H8B4"/>
<dbReference type="CDD" id="cd00132">
    <property type="entry name" value="CRIB"/>
    <property type="match status" value="1"/>
</dbReference>
<dbReference type="Pfam" id="PF00786">
    <property type="entry name" value="PBD"/>
    <property type="match status" value="1"/>
</dbReference>
<gene>
    <name evidence="3" type="ORF">CDL12_13624</name>
</gene>
<feature type="compositionally biased region" description="Basic residues" evidence="1">
    <location>
        <begin position="177"/>
        <end position="187"/>
    </location>
</feature>
<dbReference type="PANTHER" id="PTHR46325:SF20">
    <property type="entry name" value="CRIB DOMAIN-CONTAINING PROTEIN RIC10"/>
    <property type="match status" value="1"/>
</dbReference>
<sequence>MLITACIYQHYLKIYGDYNENGRRSIFSFESPLYLCSSLKRQRSNLFTIWWCFLLHFASYQFNWRFTPSKMGTKMKGIYKGFKYTLSQIFVVKDREMEIGNPTDVKHVAHIGWDGPSGSAPSWMNEFRTGSDFAAASIGNCGSALSPWSSQDFGESMLQPSESEMFKDIPSTNLPSIKKKEKRKKSKSTSSPKSMSSSSSRTSRTTKSKSKLIEDSTKATNIKVA</sequence>
<dbReference type="InterPro" id="IPR036936">
    <property type="entry name" value="CRIB_dom_sf"/>
</dbReference>
<dbReference type="Proteomes" id="UP000231279">
    <property type="component" value="Unassembled WGS sequence"/>
</dbReference>
<dbReference type="PROSITE" id="PS50108">
    <property type="entry name" value="CRIB"/>
    <property type="match status" value="1"/>
</dbReference>